<name>A0A1M7MW43_9BACI</name>
<organism evidence="1 2">
    <name type="scientific">Gracilibacillus kekensis</name>
    <dbReference type="NCBI Taxonomy" id="1027249"/>
    <lineage>
        <taxon>Bacteria</taxon>
        <taxon>Bacillati</taxon>
        <taxon>Bacillota</taxon>
        <taxon>Bacilli</taxon>
        <taxon>Bacillales</taxon>
        <taxon>Bacillaceae</taxon>
        <taxon>Gracilibacillus</taxon>
    </lineage>
</organism>
<dbReference type="RefSeq" id="WP_073201015.1">
    <property type="nucleotide sequence ID" value="NZ_FRCZ01000002.1"/>
</dbReference>
<proteinExistence type="predicted"/>
<dbReference type="STRING" id="1027249.SAMN05216179_1378"/>
<dbReference type="EMBL" id="FRCZ01000002">
    <property type="protein sequence ID" value="SHM94822.1"/>
    <property type="molecule type" value="Genomic_DNA"/>
</dbReference>
<dbReference type="Proteomes" id="UP000184184">
    <property type="component" value="Unassembled WGS sequence"/>
</dbReference>
<sequence length="84" mass="9904">MKLTLYGKENCGLCDQAKVTLEILQQDYSIEIEEINIYNDDKLLEEYHLLIPVIKHKEYLIDSEHIDIEKVESYLKSKKDSENS</sequence>
<reference evidence="1 2" key="1">
    <citation type="submission" date="2016-11" db="EMBL/GenBank/DDBJ databases">
        <authorList>
            <person name="Jaros S."/>
            <person name="Januszkiewicz K."/>
            <person name="Wedrychowicz H."/>
        </authorList>
    </citation>
    <scope>NUCLEOTIDE SEQUENCE [LARGE SCALE GENOMIC DNA]</scope>
    <source>
        <strain evidence="1 2">CGMCC 1.10681</strain>
    </source>
</reference>
<evidence type="ECO:0000313" key="1">
    <source>
        <dbReference type="EMBL" id="SHM94822.1"/>
    </source>
</evidence>
<dbReference type="OrthoDB" id="32865at2"/>
<keyword evidence="2" id="KW-1185">Reference proteome</keyword>
<dbReference type="Gene3D" id="3.40.30.10">
    <property type="entry name" value="Glutaredoxin"/>
    <property type="match status" value="1"/>
</dbReference>
<dbReference type="InterPro" id="IPR052565">
    <property type="entry name" value="Glutaredoxin-like_YDR286C"/>
</dbReference>
<dbReference type="PANTHER" id="PTHR33558">
    <property type="entry name" value="GLUTAREDOXIN-LIKE PROTEIN C5ORF63 HOMOLOG"/>
    <property type="match status" value="1"/>
</dbReference>
<accession>A0A1M7MW43</accession>
<evidence type="ECO:0000313" key="2">
    <source>
        <dbReference type="Proteomes" id="UP000184184"/>
    </source>
</evidence>
<dbReference type="InterPro" id="IPR008554">
    <property type="entry name" value="Glutaredoxin-like"/>
</dbReference>
<dbReference type="SUPFAM" id="SSF52833">
    <property type="entry name" value="Thioredoxin-like"/>
    <property type="match status" value="1"/>
</dbReference>
<dbReference type="Pfam" id="PF05768">
    <property type="entry name" value="Glrx-like"/>
    <property type="match status" value="1"/>
</dbReference>
<protein>
    <submittedName>
        <fullName evidence="1">Glutaredoxin-like domain</fullName>
    </submittedName>
</protein>
<dbReference type="InterPro" id="IPR036249">
    <property type="entry name" value="Thioredoxin-like_sf"/>
</dbReference>
<gene>
    <name evidence="1" type="ORF">SAMN05216179_1378</name>
</gene>
<dbReference type="AlphaFoldDB" id="A0A1M7MW43"/>
<dbReference type="PANTHER" id="PTHR33558:SF1">
    <property type="entry name" value="GLUTAREDOXIN-LIKE PROTEIN C5ORF63 HOMOLOG"/>
    <property type="match status" value="1"/>
</dbReference>